<keyword evidence="3" id="KW-1185">Reference proteome</keyword>
<accession>A0A1Y2HVE5</accession>
<gene>
    <name evidence="2" type="ORF">BCR44DRAFT_1428557</name>
</gene>
<evidence type="ECO:0000256" key="1">
    <source>
        <dbReference type="SAM" id="MobiDB-lite"/>
    </source>
</evidence>
<dbReference type="AlphaFoldDB" id="A0A1Y2HVE5"/>
<feature type="region of interest" description="Disordered" evidence="1">
    <location>
        <begin position="331"/>
        <end position="352"/>
    </location>
</feature>
<organism evidence="2 3">
    <name type="scientific">Catenaria anguillulae PL171</name>
    <dbReference type="NCBI Taxonomy" id="765915"/>
    <lineage>
        <taxon>Eukaryota</taxon>
        <taxon>Fungi</taxon>
        <taxon>Fungi incertae sedis</taxon>
        <taxon>Blastocladiomycota</taxon>
        <taxon>Blastocladiomycetes</taxon>
        <taxon>Blastocladiales</taxon>
        <taxon>Catenariaceae</taxon>
        <taxon>Catenaria</taxon>
    </lineage>
</organism>
<sequence length="754" mass="80480">MSSLDAIMSDEHKSSLPPSSTGPAPVCHACGCRCGQTLVSHGQLATQSQIDHSQVLVLIVPESHSTCTGDGDSISNQVLALARETFGNAFIEPHQLHIKSLVDEDTSATHRAPQAEIDPATVPLPPSPFLTAAEFDDPVDCPDLGHENDNELPEASSPLTDSLHAQIVQAHDSDLKPSSNHQEEPAAKPSPASRLPEASPDMYRIILSNLVPTVTNDQIYSLTFPYSLLVRGATFYPPRPTEPGGPMARSVMFGFRDHNSATKLANWLIQGQAGGRLPELVAPFGFANISPVMRPVLPEPEPLVKDTAPSEQNGNAYSIDLDLAARTAKAGLPNGSSKQESQAPKSTTRRPIASIITDSDHRLQVFNLLATRSESDILSLIPEHIQLTAAVFQPPTMVGPNRQLKQSVTLGFANGADALACYHWIQNLLTNGMLADYLVPDTKICAAPPLQPKAIHPRPEPLPASALATAQFQSMAPTFPYPSHMSFQPQPQPQQQQLQAQSQPPPMWPYPPAFQNSVWAVPVNAVPLQPVGVYYQQPQASRPPTSPTYFSAAPSAAPSCVDKRHISHARLNQPVAFPLPPSSMSPASPQPADPMPPKSAPAPQTNNPLSALASASAPTSAPISPPITPTVTPVPRNPSLEPQPADPTPRAVDSVSGADEFGITIHGINPLASVSAVLGTVLDPLRGRVSPIRIQQTGVHPMLDTEDVQVEARGVRFVFASDDDAKLFVRHVFEASLDGELSEITAAGCRLKVV</sequence>
<feature type="region of interest" description="Disordered" evidence="1">
    <location>
        <begin position="574"/>
        <end position="655"/>
    </location>
</feature>
<feature type="compositionally biased region" description="Low complexity" evidence="1">
    <location>
        <begin position="601"/>
        <end position="622"/>
    </location>
</feature>
<comment type="caution">
    <text evidence="2">The sequence shown here is derived from an EMBL/GenBank/DDBJ whole genome shotgun (WGS) entry which is preliminary data.</text>
</comment>
<dbReference type="EMBL" id="MCFL01000008">
    <property type="protein sequence ID" value="ORZ38585.1"/>
    <property type="molecule type" value="Genomic_DNA"/>
</dbReference>
<feature type="compositionally biased region" description="Basic and acidic residues" evidence="1">
    <location>
        <begin position="173"/>
        <end position="186"/>
    </location>
</feature>
<evidence type="ECO:0000313" key="2">
    <source>
        <dbReference type="EMBL" id="ORZ38585.1"/>
    </source>
</evidence>
<dbReference type="STRING" id="765915.A0A1Y2HVE5"/>
<dbReference type="Proteomes" id="UP000193411">
    <property type="component" value="Unassembled WGS sequence"/>
</dbReference>
<feature type="compositionally biased region" description="Low complexity" evidence="1">
    <location>
        <begin position="493"/>
        <end position="502"/>
    </location>
</feature>
<feature type="region of interest" description="Disordered" evidence="1">
    <location>
        <begin position="173"/>
        <end position="197"/>
    </location>
</feature>
<name>A0A1Y2HVE5_9FUNG</name>
<protein>
    <submittedName>
        <fullName evidence="2">Uncharacterized protein</fullName>
    </submittedName>
</protein>
<feature type="region of interest" description="Disordered" evidence="1">
    <location>
        <begin position="1"/>
        <end position="21"/>
    </location>
</feature>
<proteinExistence type="predicted"/>
<feature type="non-terminal residue" evidence="2">
    <location>
        <position position="754"/>
    </location>
</feature>
<feature type="compositionally biased region" description="Pro residues" evidence="1">
    <location>
        <begin position="577"/>
        <end position="600"/>
    </location>
</feature>
<evidence type="ECO:0000313" key="3">
    <source>
        <dbReference type="Proteomes" id="UP000193411"/>
    </source>
</evidence>
<feature type="region of interest" description="Disordered" evidence="1">
    <location>
        <begin position="482"/>
        <end position="506"/>
    </location>
</feature>
<feature type="region of interest" description="Disordered" evidence="1">
    <location>
        <begin position="105"/>
        <end position="157"/>
    </location>
</feature>
<feature type="compositionally biased region" description="Polar residues" evidence="1">
    <location>
        <begin position="334"/>
        <end position="346"/>
    </location>
</feature>
<reference evidence="2 3" key="1">
    <citation type="submission" date="2016-07" db="EMBL/GenBank/DDBJ databases">
        <title>Pervasive Adenine N6-methylation of Active Genes in Fungi.</title>
        <authorList>
            <consortium name="DOE Joint Genome Institute"/>
            <person name="Mondo S.J."/>
            <person name="Dannebaum R.O."/>
            <person name="Kuo R.C."/>
            <person name="Labutti K."/>
            <person name="Haridas S."/>
            <person name="Kuo A."/>
            <person name="Salamov A."/>
            <person name="Ahrendt S.R."/>
            <person name="Lipzen A."/>
            <person name="Sullivan W."/>
            <person name="Andreopoulos W.B."/>
            <person name="Clum A."/>
            <person name="Lindquist E."/>
            <person name="Daum C."/>
            <person name="Ramamoorthy G.K."/>
            <person name="Gryganskyi A."/>
            <person name="Culley D."/>
            <person name="Magnuson J.K."/>
            <person name="James T.Y."/>
            <person name="O'Malley M.A."/>
            <person name="Stajich J.E."/>
            <person name="Spatafora J.W."/>
            <person name="Visel A."/>
            <person name="Grigoriev I.V."/>
        </authorList>
    </citation>
    <scope>NUCLEOTIDE SEQUENCE [LARGE SCALE GENOMIC DNA]</scope>
    <source>
        <strain evidence="2 3">PL171</strain>
    </source>
</reference>